<gene>
    <name evidence="2" type="ORF">BDD39_002225</name>
</gene>
<comment type="caution">
    <text evidence="2">The sequence shown here is derived from an EMBL/GenBank/DDBJ whole genome shotgun (WGS) entry which is preliminary data.</text>
</comment>
<keyword evidence="1" id="KW-0472">Membrane</keyword>
<evidence type="ECO:0000313" key="2">
    <source>
        <dbReference type="EMBL" id="NIK15715.1"/>
    </source>
</evidence>
<dbReference type="AlphaFoldDB" id="A0A846MJB3"/>
<name>A0A846MJB3_9BACL</name>
<dbReference type="RefSeq" id="WP_166910709.1">
    <property type="nucleotide sequence ID" value="NZ_JAASRS010000001.1"/>
</dbReference>
<dbReference type="Pfam" id="PF04186">
    <property type="entry name" value="FxsA"/>
    <property type="match status" value="1"/>
</dbReference>
<dbReference type="EMBL" id="JAASRS010000001">
    <property type="protein sequence ID" value="NIK15715.1"/>
    <property type="molecule type" value="Genomic_DNA"/>
</dbReference>
<organism evidence="2 3">
    <name type="scientific">Saccharococcus thermophilus</name>
    <dbReference type="NCBI Taxonomy" id="29396"/>
    <lineage>
        <taxon>Bacteria</taxon>
        <taxon>Bacillati</taxon>
        <taxon>Bacillota</taxon>
        <taxon>Bacilli</taxon>
        <taxon>Bacillales</taxon>
        <taxon>Anoxybacillaceae</taxon>
        <taxon>Saccharococcus</taxon>
    </lineage>
</organism>
<dbReference type="GO" id="GO:0016020">
    <property type="term" value="C:membrane"/>
    <property type="evidence" value="ECO:0007669"/>
    <property type="project" value="InterPro"/>
</dbReference>
<dbReference type="PANTHER" id="PTHR35335:SF1">
    <property type="entry name" value="UPF0716 PROTEIN FXSA"/>
    <property type="match status" value="1"/>
</dbReference>
<evidence type="ECO:0000256" key="1">
    <source>
        <dbReference type="SAM" id="Phobius"/>
    </source>
</evidence>
<dbReference type="NCBIfam" id="NF008528">
    <property type="entry name" value="PRK11463.1-2"/>
    <property type="match status" value="1"/>
</dbReference>
<protein>
    <submittedName>
        <fullName evidence="2">UPF0716 protein FxsA</fullName>
    </submittedName>
</protein>
<keyword evidence="1" id="KW-0812">Transmembrane</keyword>
<reference evidence="2 3" key="1">
    <citation type="submission" date="2020-03" db="EMBL/GenBank/DDBJ databases">
        <title>Genomic Encyclopedia of Archaeal and Bacterial Type Strains, Phase II (KMG-II): from individual species to whole genera.</title>
        <authorList>
            <person name="Goeker M."/>
        </authorList>
    </citation>
    <scope>NUCLEOTIDE SEQUENCE [LARGE SCALE GENOMIC DNA]</scope>
    <source>
        <strain evidence="2 3">DSM 4749</strain>
    </source>
</reference>
<feature type="transmembrane region" description="Helical" evidence="1">
    <location>
        <begin position="28"/>
        <end position="46"/>
    </location>
</feature>
<feature type="transmembrane region" description="Helical" evidence="1">
    <location>
        <begin position="89"/>
        <end position="107"/>
    </location>
</feature>
<accession>A0A846MJB3</accession>
<proteinExistence type="predicted"/>
<dbReference type="InterPro" id="IPR007313">
    <property type="entry name" value="FxsA"/>
</dbReference>
<feature type="transmembrane region" description="Helical" evidence="1">
    <location>
        <begin position="5"/>
        <end position="22"/>
    </location>
</feature>
<evidence type="ECO:0000313" key="3">
    <source>
        <dbReference type="Proteomes" id="UP000532769"/>
    </source>
</evidence>
<keyword evidence="1" id="KW-1133">Transmembrane helix</keyword>
<sequence>MKWIVGIFIVIPALEIALFILSGKLIGIWPTLAFLMLTGMIGIWLVKQQGLAVIEKARREVSYGRLPSEAILDGICVLIGGVLLLTPGFFTDILGVFLLLPFTRALMKPYIARWLKSFFRTKTFFHFYRFYR</sequence>
<keyword evidence="3" id="KW-1185">Reference proteome</keyword>
<dbReference type="PANTHER" id="PTHR35335">
    <property type="entry name" value="UPF0716 PROTEIN FXSA"/>
    <property type="match status" value="1"/>
</dbReference>
<dbReference type="Proteomes" id="UP000532769">
    <property type="component" value="Unassembled WGS sequence"/>
</dbReference>